<proteinExistence type="inferred from homology"/>
<dbReference type="Pfam" id="PF13458">
    <property type="entry name" value="Peripla_BP_6"/>
    <property type="match status" value="1"/>
</dbReference>
<dbReference type="eggNOG" id="COG0683">
    <property type="taxonomic scope" value="Bacteria"/>
</dbReference>
<dbReference type="STRING" id="298654.FraEuI1c_5598"/>
<evidence type="ECO:0000256" key="3">
    <source>
        <dbReference type="SAM" id="SignalP"/>
    </source>
</evidence>
<dbReference type="InParanoid" id="E3JDF0"/>
<dbReference type="PANTHER" id="PTHR47235:SF1">
    <property type="entry name" value="BLR6548 PROTEIN"/>
    <property type="match status" value="1"/>
</dbReference>
<dbReference type="OrthoDB" id="3207575at2"/>
<evidence type="ECO:0000313" key="6">
    <source>
        <dbReference type="Proteomes" id="UP000002484"/>
    </source>
</evidence>
<dbReference type="CDD" id="cd06341">
    <property type="entry name" value="PBP1_ABC_ligand_binding-like"/>
    <property type="match status" value="1"/>
</dbReference>
<gene>
    <name evidence="5" type="ordered locus">FraEuI1c_5598</name>
</gene>
<dbReference type="InterPro" id="IPR028082">
    <property type="entry name" value="Peripla_BP_I"/>
</dbReference>
<reference evidence="5 6" key="1">
    <citation type="submission" date="2010-10" db="EMBL/GenBank/DDBJ databases">
        <title>Complete sequence of Frankia sp. EuI1c.</title>
        <authorList>
            <consortium name="US DOE Joint Genome Institute"/>
            <person name="Lucas S."/>
            <person name="Copeland A."/>
            <person name="Lapidus A."/>
            <person name="Cheng J.-F."/>
            <person name="Bruce D."/>
            <person name="Goodwin L."/>
            <person name="Pitluck S."/>
            <person name="Chertkov O."/>
            <person name="Detter J.C."/>
            <person name="Han C."/>
            <person name="Tapia R."/>
            <person name="Land M."/>
            <person name="Hauser L."/>
            <person name="Jeffries C."/>
            <person name="Kyrpides N."/>
            <person name="Ivanova N."/>
            <person name="Mikhailova N."/>
            <person name="Beauchemin N."/>
            <person name="Sen A."/>
            <person name="Sur S.A."/>
            <person name="Gtari M."/>
            <person name="Wall L."/>
            <person name="Tisa L."/>
            <person name="Woyke T."/>
        </authorList>
    </citation>
    <scope>NUCLEOTIDE SEQUENCE [LARGE SCALE GENOMIC DNA]</scope>
    <source>
        <strain evidence="6">DSM 45817 / CECT 9037 / EuI1c</strain>
    </source>
</reference>
<dbReference type="InterPro" id="IPR028081">
    <property type="entry name" value="Leu-bd"/>
</dbReference>
<comment type="similarity">
    <text evidence="1">Belongs to the leucine-binding protein family.</text>
</comment>
<dbReference type="Proteomes" id="UP000002484">
    <property type="component" value="Chromosome"/>
</dbReference>
<sequence length="436" mass="45369" precursor="true">MKSRCSRVRRVLSVAVVLLGLPMTGCAGSSHSGETTSSSSCPSGTPGVTANSIKIGFVYPDTGGPIAEAFRPARSAVDARIALANANGGVHGRKIDLEWRDDEANTGAFALAAHDLVVQEGAFALIAQTVDLDQPTADWLHARNVPVTGLATSPLWGEYSNLFHFGSLFNKGGAVDTFGRYVKAQGGTKALVVWDPSAETSANLAIQLAPSLQSQGIQVVGQTTYSETVSNPAKVATLLRQDGADALIGAVQADAFIDIYAAAKAAGVKLNVALSASNYGPAQLRTRGADMAGMSMTMGYRSYTEKSPAITAYEQAVADYAPELMNPFDDLAITSYVAADEMVRGLELAGVCPTRQSFITNLRQVHDYDAGGLLAPTDLSRPADPDACFNFLKVSPQGDSYAPVRGNSPSGFWCGSKLPGGSDTLAPSAPASTGPA</sequence>
<evidence type="ECO:0000256" key="1">
    <source>
        <dbReference type="ARBA" id="ARBA00010062"/>
    </source>
</evidence>
<dbReference type="HOGENOM" id="CLU_054023_0_0_11"/>
<feature type="chain" id="PRO_5038717744" evidence="3">
    <location>
        <begin position="28"/>
        <end position="436"/>
    </location>
</feature>
<keyword evidence="2 3" id="KW-0732">Signal</keyword>
<dbReference type="EMBL" id="CP002299">
    <property type="protein sequence ID" value="ADP83583.1"/>
    <property type="molecule type" value="Genomic_DNA"/>
</dbReference>
<evidence type="ECO:0000256" key="2">
    <source>
        <dbReference type="ARBA" id="ARBA00022729"/>
    </source>
</evidence>
<accession>E3JDF0</accession>
<keyword evidence="6" id="KW-1185">Reference proteome</keyword>
<name>E3JDF0_PSEI1</name>
<dbReference type="AlphaFoldDB" id="E3JDF0"/>
<dbReference type="PANTHER" id="PTHR47235">
    <property type="entry name" value="BLR6548 PROTEIN"/>
    <property type="match status" value="1"/>
</dbReference>
<dbReference type="SUPFAM" id="SSF53822">
    <property type="entry name" value="Periplasmic binding protein-like I"/>
    <property type="match status" value="1"/>
</dbReference>
<protein>
    <submittedName>
        <fullName evidence="5">Putative Leu/Ile/Val-binding protein (LIV-BP)</fullName>
    </submittedName>
</protein>
<dbReference type="Gene3D" id="3.40.50.2300">
    <property type="match status" value="2"/>
</dbReference>
<evidence type="ECO:0000313" key="5">
    <source>
        <dbReference type="EMBL" id="ADP83583.1"/>
    </source>
</evidence>
<evidence type="ECO:0000259" key="4">
    <source>
        <dbReference type="Pfam" id="PF13458"/>
    </source>
</evidence>
<organism evidence="5 6">
    <name type="scientific">Pseudofrankia inefficax (strain DSM 45817 / CECT 9037 / DDB 130130 / EuI1c)</name>
    <name type="common">Frankia inefficax</name>
    <dbReference type="NCBI Taxonomy" id="298654"/>
    <lineage>
        <taxon>Bacteria</taxon>
        <taxon>Bacillati</taxon>
        <taxon>Actinomycetota</taxon>
        <taxon>Actinomycetes</taxon>
        <taxon>Frankiales</taxon>
        <taxon>Frankiaceae</taxon>
        <taxon>Pseudofrankia</taxon>
    </lineage>
</organism>
<dbReference type="KEGG" id="fri:FraEuI1c_5598"/>
<feature type="domain" description="Leucine-binding protein" evidence="4">
    <location>
        <begin position="52"/>
        <end position="394"/>
    </location>
</feature>
<feature type="signal peptide" evidence="3">
    <location>
        <begin position="1"/>
        <end position="27"/>
    </location>
</feature>